<feature type="transmembrane region" description="Helical" evidence="1">
    <location>
        <begin position="122"/>
        <end position="142"/>
    </location>
</feature>
<dbReference type="Proteomes" id="UP000177382">
    <property type="component" value="Unassembled WGS sequence"/>
</dbReference>
<evidence type="ECO:0000313" key="2">
    <source>
        <dbReference type="EMBL" id="OGM15590.1"/>
    </source>
</evidence>
<feature type="transmembrane region" description="Helical" evidence="1">
    <location>
        <begin position="297"/>
        <end position="319"/>
    </location>
</feature>
<gene>
    <name evidence="2" type="ORF">A2V97_00915</name>
</gene>
<feature type="transmembrane region" description="Helical" evidence="1">
    <location>
        <begin position="331"/>
        <end position="350"/>
    </location>
</feature>
<reference evidence="2 3" key="1">
    <citation type="journal article" date="2016" name="Nat. Commun.">
        <title>Thousands of microbial genomes shed light on interconnected biogeochemical processes in an aquifer system.</title>
        <authorList>
            <person name="Anantharaman K."/>
            <person name="Brown C.T."/>
            <person name="Hug L.A."/>
            <person name="Sharon I."/>
            <person name="Castelle C.J."/>
            <person name="Probst A.J."/>
            <person name="Thomas B.C."/>
            <person name="Singh A."/>
            <person name="Wilkins M.J."/>
            <person name="Karaoz U."/>
            <person name="Brodie E.L."/>
            <person name="Williams K.H."/>
            <person name="Hubbard S.S."/>
            <person name="Banfield J.F."/>
        </authorList>
    </citation>
    <scope>NUCLEOTIDE SEQUENCE [LARGE SCALE GENOMIC DNA]</scope>
</reference>
<keyword evidence="1" id="KW-0812">Transmembrane</keyword>
<feature type="transmembrane region" description="Helical" evidence="1">
    <location>
        <begin position="382"/>
        <end position="403"/>
    </location>
</feature>
<comment type="caution">
    <text evidence="2">The sequence shown here is derived from an EMBL/GenBank/DDBJ whole genome shotgun (WGS) entry which is preliminary data.</text>
</comment>
<feature type="transmembrane region" description="Helical" evidence="1">
    <location>
        <begin position="223"/>
        <end position="242"/>
    </location>
</feature>
<keyword evidence="1" id="KW-1133">Transmembrane helix</keyword>
<organism evidence="2 3">
    <name type="scientific">Candidatus Woesebacteria bacterium RBG_16_42_24</name>
    <dbReference type="NCBI Taxonomy" id="1802485"/>
    <lineage>
        <taxon>Bacteria</taxon>
        <taxon>Candidatus Woeseibacteriota</taxon>
    </lineage>
</organism>
<name>A0A1F7XKS4_9BACT</name>
<dbReference type="AlphaFoldDB" id="A0A1F7XKS4"/>
<feature type="transmembrane region" description="Helical" evidence="1">
    <location>
        <begin position="263"/>
        <end position="285"/>
    </location>
</feature>
<feature type="transmembrane region" description="Helical" evidence="1">
    <location>
        <begin position="172"/>
        <end position="203"/>
    </location>
</feature>
<proteinExistence type="predicted"/>
<accession>A0A1F7XKS4</accession>
<protein>
    <submittedName>
        <fullName evidence="2">Uncharacterized protein</fullName>
    </submittedName>
</protein>
<dbReference type="STRING" id="1802485.A2V97_00915"/>
<sequence length="498" mass="58060">MKFSLSTKYLFLIFLISFFLFLPSLSTFYTNDDFFLLKISQANSVKEFLNFFNLTRGPDGLGMYRPLTTQVFYFLARKIFNLNPLGLHVISFFIFFAVIFLVYKFCLLLLNDHKSPFTNHISLLAAFLYATSATHFGHLYFLGAFQELGLALFFLLSVLSFIKFLHKSSTNYLLLSLLFFVLSLLSKETAVVLPLCLFLIYIFFKLTKKSAPLPINRLIASTAPYFLILIFYFYFRFAYYGFATGDSYVWDFSVKRAVNTLGWYGLWSFNLPEMLVDFVGPGFHFNPNLFKYWSSQIIPILTLFLLELFLLSAAVYKFFSSSIRKLEIRNLKLVIFGTSWFLITLLPVLFLPLHKFTFYLTLPLMGVVVFISYSLVTNHKPLAIFSFLAIWLILSVLTLNLTAETNWITKGAQTAKRVHNYFLENAETLEKYKTIAFYDTDEDNDLPWSPTEILKVTLSDQNYFKVFWNNKLSAEYKRFKGDFGRNTWPIESRQFLGY</sequence>
<evidence type="ECO:0000313" key="3">
    <source>
        <dbReference type="Proteomes" id="UP000177382"/>
    </source>
</evidence>
<evidence type="ECO:0000256" key="1">
    <source>
        <dbReference type="SAM" id="Phobius"/>
    </source>
</evidence>
<feature type="transmembrane region" description="Helical" evidence="1">
    <location>
        <begin position="356"/>
        <end position="375"/>
    </location>
</feature>
<keyword evidence="1" id="KW-0472">Membrane</keyword>
<dbReference type="EMBL" id="MGFX01000002">
    <property type="protein sequence ID" value="OGM15590.1"/>
    <property type="molecule type" value="Genomic_DNA"/>
</dbReference>
<feature type="transmembrane region" description="Helical" evidence="1">
    <location>
        <begin position="85"/>
        <end position="110"/>
    </location>
</feature>
<feature type="transmembrane region" description="Helical" evidence="1">
    <location>
        <begin position="148"/>
        <end position="165"/>
    </location>
</feature>